<evidence type="ECO:0000256" key="3">
    <source>
        <dbReference type="ARBA" id="ARBA00023066"/>
    </source>
</evidence>
<evidence type="ECO:0000259" key="7">
    <source>
        <dbReference type="PROSITE" id="PS51006"/>
    </source>
</evidence>
<dbReference type="InterPro" id="IPR001045">
    <property type="entry name" value="Spermi_synthase"/>
</dbReference>
<dbReference type="AlphaFoldDB" id="A0A0M6XLC2"/>
<feature type="binding site" evidence="5">
    <location>
        <position position="99"/>
    </location>
    <ligand>
        <name>S-methyl-5'-thioadenosine</name>
        <dbReference type="ChEBI" id="CHEBI:17509"/>
    </ligand>
</feature>
<evidence type="ECO:0000313" key="9">
    <source>
        <dbReference type="Proteomes" id="UP000048908"/>
    </source>
</evidence>
<dbReference type="PANTHER" id="PTHR43317:SF1">
    <property type="entry name" value="THERMOSPERMINE SYNTHASE ACAULIS5"/>
    <property type="match status" value="1"/>
</dbReference>
<feature type="active site" description="Proton acceptor" evidence="5 6">
    <location>
        <position position="151"/>
    </location>
</feature>
<dbReference type="EC" id="2.5.1.16" evidence="5"/>
<dbReference type="PROSITE" id="PS01330">
    <property type="entry name" value="PABS_1"/>
    <property type="match status" value="1"/>
</dbReference>
<organism evidence="8 9">
    <name type="scientific">Jannaschia rubra</name>
    <dbReference type="NCBI Taxonomy" id="282197"/>
    <lineage>
        <taxon>Bacteria</taxon>
        <taxon>Pseudomonadati</taxon>
        <taxon>Pseudomonadota</taxon>
        <taxon>Alphaproteobacteria</taxon>
        <taxon>Rhodobacterales</taxon>
        <taxon>Roseobacteraceae</taxon>
        <taxon>Jannaschia</taxon>
    </lineage>
</organism>
<dbReference type="HAMAP" id="MF_00198">
    <property type="entry name" value="Spermidine_synth"/>
    <property type="match status" value="1"/>
</dbReference>
<keyword evidence="2 5" id="KW-0808">Transferase</keyword>
<dbReference type="SUPFAM" id="SSF53335">
    <property type="entry name" value="S-adenosyl-L-methionine-dependent methyltransferases"/>
    <property type="match status" value="1"/>
</dbReference>
<dbReference type="EMBL" id="CXPG01000011">
    <property type="protein sequence ID" value="CTQ31718.1"/>
    <property type="molecule type" value="Genomic_DNA"/>
</dbReference>
<dbReference type="STRING" id="282197.SAMN04488517_106148"/>
<comment type="caution">
    <text evidence="5">Lacks conserved residue(s) required for the propagation of feature annotation.</text>
</comment>
<dbReference type="GO" id="GO:0010487">
    <property type="term" value="F:thermospermine synthase activity"/>
    <property type="evidence" value="ECO:0007669"/>
    <property type="project" value="UniProtKB-ARBA"/>
</dbReference>
<dbReference type="InterPro" id="IPR029063">
    <property type="entry name" value="SAM-dependent_MTases_sf"/>
</dbReference>
<dbReference type="Gene3D" id="3.40.50.150">
    <property type="entry name" value="Vaccinia Virus protein VP39"/>
    <property type="match status" value="1"/>
</dbReference>
<evidence type="ECO:0000313" key="8">
    <source>
        <dbReference type="EMBL" id="CTQ31718.1"/>
    </source>
</evidence>
<feature type="binding site" evidence="5">
    <location>
        <position position="22"/>
    </location>
    <ligand>
        <name>S-methyl-5'-thioadenosine</name>
        <dbReference type="ChEBI" id="CHEBI:17509"/>
    </ligand>
</feature>
<evidence type="ECO:0000256" key="4">
    <source>
        <dbReference type="ARBA" id="ARBA00023115"/>
    </source>
</evidence>
<dbReference type="GO" id="GO:0008295">
    <property type="term" value="P:spermidine biosynthetic process"/>
    <property type="evidence" value="ECO:0007669"/>
    <property type="project" value="UniProtKB-UniRule"/>
</dbReference>
<dbReference type="RefSeq" id="WP_055681205.1">
    <property type="nucleotide sequence ID" value="NZ_CXPG01000011.1"/>
</dbReference>
<dbReference type="PROSITE" id="PS51006">
    <property type="entry name" value="PABS_2"/>
    <property type="match status" value="1"/>
</dbReference>
<feature type="binding site" evidence="5">
    <location>
        <position position="54"/>
    </location>
    <ligand>
        <name>spermidine</name>
        <dbReference type="ChEBI" id="CHEBI:57834"/>
    </ligand>
</feature>
<dbReference type="UniPathway" id="UPA00248">
    <property type="reaction ID" value="UER00314"/>
</dbReference>
<dbReference type="PANTHER" id="PTHR43317">
    <property type="entry name" value="THERMOSPERMINE SYNTHASE ACAULIS5"/>
    <property type="match status" value="1"/>
</dbReference>
<evidence type="ECO:0000256" key="2">
    <source>
        <dbReference type="ARBA" id="ARBA00022679"/>
    </source>
</evidence>
<dbReference type="InterPro" id="IPR030373">
    <property type="entry name" value="PABS_CS"/>
</dbReference>
<sequence length="288" mass="32860">MAYAQDHLYFDRVVWKTQSPHQSLIVTNTWTHNDVRLFIDGHLQSAQVDEYCYHEALVHPVMSWTPAPPETVLILGGGDGMAVREVLRHPSVPRIDLVDLDPEMTRLGIEFAPVTRLNGDSVAPPKVHAHNEDAFLYVREIDRRYDRVIIDFPDPHNEALSKLYSLQVYSLVVAVMTQNATLVTQSSSPFSTTNTCWTVARTLEEMFPEVVSYQTSVPSFGIWGGPHGLPHPRRRAGRPARWAAHPHVRSLRRRARIFGRPDARQTVGSEFDLNPAIYERYSEDCKRR</sequence>
<dbReference type="OrthoDB" id="9793120at2"/>
<feature type="binding site" evidence="5">
    <location>
        <begin position="133"/>
        <end position="134"/>
    </location>
    <ligand>
        <name>S-methyl-5'-thioadenosine</name>
        <dbReference type="ChEBI" id="CHEBI:17509"/>
    </ligand>
</feature>
<feature type="binding site" evidence="5">
    <location>
        <position position="79"/>
    </location>
    <ligand>
        <name>spermidine</name>
        <dbReference type="ChEBI" id="CHEBI:57834"/>
    </ligand>
</feature>
<evidence type="ECO:0000256" key="6">
    <source>
        <dbReference type="PROSITE-ProRule" id="PRU00354"/>
    </source>
</evidence>
<comment type="function">
    <text evidence="5">Catalyzes the irreversible transfer of a propylamine group from the amino donor S-adenosylmethioninamine (decarboxy-AdoMet) to putrescine (1,4-diaminobutane) to yield spermidine.</text>
</comment>
<comment type="subunit">
    <text evidence="5">Homodimer or homotetramer.</text>
</comment>
<keyword evidence="9" id="KW-1185">Reference proteome</keyword>
<reference evidence="8 9" key="1">
    <citation type="submission" date="2015-07" db="EMBL/GenBank/DDBJ databases">
        <authorList>
            <person name="Noorani M."/>
        </authorList>
    </citation>
    <scope>NUCLEOTIDE SEQUENCE [LARGE SCALE GENOMIC DNA]</scope>
    <source>
        <strain evidence="8 9">CECT 5088</strain>
    </source>
</reference>
<proteinExistence type="inferred from homology"/>
<comment type="catalytic activity">
    <reaction evidence="5">
        <text>S-adenosyl 3-(methylsulfanyl)propylamine + putrescine = S-methyl-5'-thioadenosine + spermidine + H(+)</text>
        <dbReference type="Rhea" id="RHEA:12721"/>
        <dbReference type="ChEBI" id="CHEBI:15378"/>
        <dbReference type="ChEBI" id="CHEBI:17509"/>
        <dbReference type="ChEBI" id="CHEBI:57443"/>
        <dbReference type="ChEBI" id="CHEBI:57834"/>
        <dbReference type="ChEBI" id="CHEBI:326268"/>
        <dbReference type="EC" id="2.5.1.16"/>
    </reaction>
</comment>
<name>A0A0M6XLC2_9RHOB</name>
<comment type="similarity">
    <text evidence="1 5">Belongs to the spermidine/spermine synthase family.</text>
</comment>
<accession>A0A0M6XLC2</accession>
<protein>
    <recommendedName>
        <fullName evidence="5">Polyamine aminopropyltransferase</fullName>
    </recommendedName>
    <alternativeName>
        <fullName evidence="5">Putrescine aminopropyltransferase</fullName>
        <shortName evidence="5">PAPT</shortName>
    </alternativeName>
    <alternativeName>
        <fullName evidence="5">Spermidine synthase</fullName>
        <shortName evidence="5">SPDS</shortName>
        <shortName evidence="5">SPDSY</shortName>
        <ecNumber evidence="5">2.5.1.16</ecNumber>
    </alternativeName>
</protein>
<comment type="pathway">
    <text evidence="5">Amine and polyamine biosynthesis; spermidine biosynthesis; spermidine from putrescine: step 1/1.</text>
</comment>
<dbReference type="CDD" id="cd02440">
    <property type="entry name" value="AdoMet_MTases"/>
    <property type="match status" value="1"/>
</dbReference>
<keyword evidence="3 5" id="KW-0745">Spermidine biosynthesis</keyword>
<evidence type="ECO:0000256" key="1">
    <source>
        <dbReference type="ARBA" id="ARBA00007867"/>
    </source>
</evidence>
<dbReference type="Proteomes" id="UP000048908">
    <property type="component" value="Unassembled WGS sequence"/>
</dbReference>
<keyword evidence="4 5" id="KW-0620">Polyamine biosynthesis</keyword>
<evidence type="ECO:0000256" key="5">
    <source>
        <dbReference type="HAMAP-Rule" id="MF_00198"/>
    </source>
</evidence>
<dbReference type="GO" id="GO:0004766">
    <property type="term" value="F:spermidine synthase activity"/>
    <property type="evidence" value="ECO:0007669"/>
    <property type="project" value="UniProtKB-UniRule"/>
</dbReference>
<gene>
    <name evidence="5 8" type="primary">speE</name>
    <name evidence="8" type="ORF">JAN5088_00477</name>
</gene>
<dbReference type="Pfam" id="PF01564">
    <property type="entry name" value="Spermine_synth"/>
    <property type="match status" value="1"/>
</dbReference>
<feature type="domain" description="PABS" evidence="7">
    <location>
        <begin position="1"/>
        <end position="230"/>
    </location>
</feature>
<dbReference type="InterPro" id="IPR030374">
    <property type="entry name" value="PABS"/>
</dbReference>